<sequence>MISNYNINNVAEPVQRTECVTIGRLAPDFYALSTFGYIRLSDYRGKWVVFFSQPMSYTPVSTSEVINASRYYPEFTKRNAQFISLTTDNIFANLNWVYDIYLKTGIHVPFPVISDTDKEISQMYGMMNSDRTYEESVRDAFIINPEGKIMAILTLPITCGRSGYELIRILDSLQLTANNNLYTPADWRLGDPAIVPPPANYDALINSVNTASSSGLQCPFWYLCLQNTYTVEGTNGAVQQNFCQKCKK</sequence>
<dbReference type="PROSITE" id="PS51352">
    <property type="entry name" value="THIOREDOXIN_2"/>
    <property type="match status" value="1"/>
</dbReference>
<dbReference type="AlphaFoldDB" id="A0A644YXP3"/>
<evidence type="ECO:0000256" key="1">
    <source>
        <dbReference type="ARBA" id="ARBA00009796"/>
    </source>
</evidence>
<accession>A0A644YXP3</accession>
<proteinExistence type="inferred from homology"/>
<dbReference type="Gene3D" id="3.40.30.10">
    <property type="entry name" value="Glutaredoxin"/>
    <property type="match status" value="1"/>
</dbReference>
<gene>
    <name evidence="4" type="ORF">SDC9_79889</name>
</gene>
<comment type="caution">
    <text evidence="4">The sequence shown here is derived from an EMBL/GenBank/DDBJ whole genome shotgun (WGS) entry which is preliminary data.</text>
</comment>
<dbReference type="InterPro" id="IPR013766">
    <property type="entry name" value="Thioredoxin_domain"/>
</dbReference>
<dbReference type="GO" id="GO:0045454">
    <property type="term" value="P:cell redox homeostasis"/>
    <property type="evidence" value="ECO:0007669"/>
    <property type="project" value="TreeGrafter"/>
</dbReference>
<dbReference type="PANTHER" id="PTHR10681:SF128">
    <property type="entry name" value="THIOREDOXIN-DEPENDENT PEROXIDE REDUCTASE, MITOCHONDRIAL"/>
    <property type="match status" value="1"/>
</dbReference>
<evidence type="ECO:0000256" key="2">
    <source>
        <dbReference type="ARBA" id="ARBA00023002"/>
    </source>
</evidence>
<dbReference type="GO" id="GO:0008379">
    <property type="term" value="F:thioredoxin peroxidase activity"/>
    <property type="evidence" value="ECO:0007669"/>
    <property type="project" value="TreeGrafter"/>
</dbReference>
<dbReference type="PANTHER" id="PTHR10681">
    <property type="entry name" value="THIOREDOXIN PEROXIDASE"/>
    <property type="match status" value="1"/>
</dbReference>
<dbReference type="GO" id="GO:0005829">
    <property type="term" value="C:cytosol"/>
    <property type="evidence" value="ECO:0007669"/>
    <property type="project" value="TreeGrafter"/>
</dbReference>
<dbReference type="InterPro" id="IPR050217">
    <property type="entry name" value="Peroxiredoxin"/>
</dbReference>
<feature type="domain" description="Thioredoxin" evidence="3">
    <location>
        <begin position="20"/>
        <end position="175"/>
    </location>
</feature>
<organism evidence="4">
    <name type="scientific">bioreactor metagenome</name>
    <dbReference type="NCBI Taxonomy" id="1076179"/>
    <lineage>
        <taxon>unclassified sequences</taxon>
        <taxon>metagenomes</taxon>
        <taxon>ecological metagenomes</taxon>
    </lineage>
</organism>
<dbReference type="EC" id="1.11.1.15" evidence="4"/>
<dbReference type="SUPFAM" id="SSF52833">
    <property type="entry name" value="Thioredoxin-like"/>
    <property type="match status" value="1"/>
</dbReference>
<reference evidence="4" key="1">
    <citation type="submission" date="2019-08" db="EMBL/GenBank/DDBJ databases">
        <authorList>
            <person name="Kucharzyk K."/>
            <person name="Murdoch R.W."/>
            <person name="Higgins S."/>
            <person name="Loffler F."/>
        </authorList>
    </citation>
    <scope>NUCLEOTIDE SEQUENCE</scope>
</reference>
<comment type="similarity">
    <text evidence="1">Belongs to the peroxiredoxin family. AhpC/Prx1 subfamily.</text>
</comment>
<dbReference type="InterPro" id="IPR036249">
    <property type="entry name" value="Thioredoxin-like_sf"/>
</dbReference>
<evidence type="ECO:0000259" key="3">
    <source>
        <dbReference type="PROSITE" id="PS51352"/>
    </source>
</evidence>
<dbReference type="Pfam" id="PF10417">
    <property type="entry name" value="1-cysPrx_C"/>
    <property type="match status" value="1"/>
</dbReference>
<protein>
    <submittedName>
        <fullName evidence="4">Peroxiredoxin</fullName>
        <ecNumber evidence="4">1.11.1.15</ecNumber>
    </submittedName>
</protein>
<keyword evidence="4" id="KW-0575">Peroxidase</keyword>
<keyword evidence="2 4" id="KW-0560">Oxidoreductase</keyword>
<name>A0A644YXP3_9ZZZZ</name>
<dbReference type="GO" id="GO:0006979">
    <property type="term" value="P:response to oxidative stress"/>
    <property type="evidence" value="ECO:0007669"/>
    <property type="project" value="TreeGrafter"/>
</dbReference>
<dbReference type="InterPro" id="IPR019479">
    <property type="entry name" value="Peroxiredoxin_C"/>
</dbReference>
<dbReference type="GO" id="GO:0033554">
    <property type="term" value="P:cellular response to stress"/>
    <property type="evidence" value="ECO:0007669"/>
    <property type="project" value="TreeGrafter"/>
</dbReference>
<dbReference type="Pfam" id="PF00578">
    <property type="entry name" value="AhpC-TSA"/>
    <property type="match status" value="1"/>
</dbReference>
<dbReference type="EMBL" id="VSSQ01006623">
    <property type="protein sequence ID" value="MPM33316.1"/>
    <property type="molecule type" value="Genomic_DNA"/>
</dbReference>
<dbReference type="GO" id="GO:0042744">
    <property type="term" value="P:hydrogen peroxide catabolic process"/>
    <property type="evidence" value="ECO:0007669"/>
    <property type="project" value="TreeGrafter"/>
</dbReference>
<evidence type="ECO:0000313" key="4">
    <source>
        <dbReference type="EMBL" id="MPM33316.1"/>
    </source>
</evidence>
<dbReference type="InterPro" id="IPR000866">
    <property type="entry name" value="AhpC/TSA"/>
</dbReference>